<dbReference type="eggNOG" id="ENOG502Z937">
    <property type="taxonomic scope" value="Bacteria"/>
</dbReference>
<keyword evidence="2" id="KW-1185">Reference proteome</keyword>
<dbReference type="KEGG" id="acy:Anacy_3658"/>
<dbReference type="PATRIC" id="fig|272123.3.peg.3977"/>
<proteinExistence type="predicted"/>
<reference evidence="2" key="1">
    <citation type="journal article" date="2013" name="Proc. Natl. Acad. Sci. U.S.A.">
        <title>Improving the coverage of the cyanobacterial phylum using diversity-driven genome sequencing.</title>
        <authorList>
            <person name="Shih P.M."/>
            <person name="Wu D."/>
            <person name="Latifi A."/>
            <person name="Axen S.D."/>
            <person name="Fewer D.P."/>
            <person name="Talla E."/>
            <person name="Calteau A."/>
            <person name="Cai F."/>
            <person name="Tandeau de Marsac N."/>
            <person name="Rippka R."/>
            <person name="Herdman M."/>
            <person name="Sivonen K."/>
            <person name="Coursin T."/>
            <person name="Laurent T."/>
            <person name="Goodwin L."/>
            <person name="Nolan M."/>
            <person name="Davenport K.W."/>
            <person name="Han C.S."/>
            <person name="Rubin E.M."/>
            <person name="Eisen J.A."/>
            <person name="Woyke T."/>
            <person name="Gugger M."/>
            <person name="Kerfeld C.A."/>
        </authorList>
    </citation>
    <scope>NUCLEOTIDE SEQUENCE [LARGE SCALE GENOMIC DNA]</scope>
    <source>
        <strain evidence="2">ATCC 27899 / PCC 7122</strain>
    </source>
</reference>
<gene>
    <name evidence="1" type="ordered locus">Anacy_3658</name>
</gene>
<dbReference type="AlphaFoldDB" id="K9ZII8"/>
<name>K9ZII8_ANACC</name>
<accession>K9ZII8</accession>
<sequence length="239" mass="27826">MTRLYSDICNQDIQQLLETLANKNVKPDQYKDTMTKIGMNLGNFLLSEINDKNSDVYLACTVEDADFLAKGIMLTLEENLHHIGFACFWNQRFSPFEIEDLKVAPILKKYQEPAHEKVKYLIVIKSIISGACVVRTNLVNLIQKIEPEKIFIVAPVIYQNAEQKLKNEFAENIYNKFKFFYFAKDDKRTEQGEVIPGIGGNVYLRLGFEGQEHKNEYIPEIVKMRRSQFIRQKQEVHHT</sequence>
<dbReference type="RefSeq" id="WP_015215670.1">
    <property type="nucleotide sequence ID" value="NC_019771.1"/>
</dbReference>
<dbReference type="STRING" id="272123.Anacy_3658"/>
<dbReference type="HOGENOM" id="CLU_103679_0_0_3"/>
<dbReference type="EMBL" id="CP003659">
    <property type="protein sequence ID" value="AFZ59048.1"/>
    <property type="molecule type" value="Genomic_DNA"/>
</dbReference>
<protein>
    <submittedName>
        <fullName evidence="1">Uncharacterized protein</fullName>
    </submittedName>
</protein>
<dbReference type="Proteomes" id="UP000010474">
    <property type="component" value="Chromosome"/>
</dbReference>
<evidence type="ECO:0000313" key="2">
    <source>
        <dbReference type="Proteomes" id="UP000010474"/>
    </source>
</evidence>
<dbReference type="OrthoDB" id="648192at2"/>
<evidence type="ECO:0000313" key="1">
    <source>
        <dbReference type="EMBL" id="AFZ59048.1"/>
    </source>
</evidence>
<organism evidence="1 2">
    <name type="scientific">Anabaena cylindrica (strain ATCC 27899 / PCC 7122)</name>
    <dbReference type="NCBI Taxonomy" id="272123"/>
    <lineage>
        <taxon>Bacteria</taxon>
        <taxon>Bacillati</taxon>
        <taxon>Cyanobacteriota</taxon>
        <taxon>Cyanophyceae</taxon>
        <taxon>Nostocales</taxon>
        <taxon>Nostocaceae</taxon>
        <taxon>Anabaena</taxon>
    </lineage>
</organism>